<keyword evidence="1" id="KW-0472">Membrane</keyword>
<gene>
    <name evidence="2" type="ORF">SLEP1_g6327</name>
</gene>
<dbReference type="EMBL" id="BPVZ01000006">
    <property type="protein sequence ID" value="GKU92620.1"/>
    <property type="molecule type" value="Genomic_DNA"/>
</dbReference>
<keyword evidence="3" id="KW-1185">Reference proteome</keyword>
<protein>
    <submittedName>
        <fullName evidence="2">Uncharacterized protein</fullName>
    </submittedName>
</protein>
<dbReference type="Proteomes" id="UP001054252">
    <property type="component" value="Unassembled WGS sequence"/>
</dbReference>
<feature type="transmembrane region" description="Helical" evidence="1">
    <location>
        <begin position="19"/>
        <end position="39"/>
    </location>
</feature>
<organism evidence="2 3">
    <name type="scientific">Rubroshorea leprosula</name>
    <dbReference type="NCBI Taxonomy" id="152421"/>
    <lineage>
        <taxon>Eukaryota</taxon>
        <taxon>Viridiplantae</taxon>
        <taxon>Streptophyta</taxon>
        <taxon>Embryophyta</taxon>
        <taxon>Tracheophyta</taxon>
        <taxon>Spermatophyta</taxon>
        <taxon>Magnoliopsida</taxon>
        <taxon>eudicotyledons</taxon>
        <taxon>Gunneridae</taxon>
        <taxon>Pentapetalae</taxon>
        <taxon>rosids</taxon>
        <taxon>malvids</taxon>
        <taxon>Malvales</taxon>
        <taxon>Dipterocarpaceae</taxon>
        <taxon>Rubroshorea</taxon>
    </lineage>
</organism>
<evidence type="ECO:0000313" key="3">
    <source>
        <dbReference type="Proteomes" id="UP001054252"/>
    </source>
</evidence>
<reference evidence="2 3" key="1">
    <citation type="journal article" date="2021" name="Commun. Biol.">
        <title>The genome of Shorea leprosula (Dipterocarpaceae) highlights the ecological relevance of drought in aseasonal tropical rainforests.</title>
        <authorList>
            <person name="Ng K.K.S."/>
            <person name="Kobayashi M.J."/>
            <person name="Fawcett J.A."/>
            <person name="Hatakeyama M."/>
            <person name="Paape T."/>
            <person name="Ng C.H."/>
            <person name="Ang C.C."/>
            <person name="Tnah L.H."/>
            <person name="Lee C.T."/>
            <person name="Nishiyama T."/>
            <person name="Sese J."/>
            <person name="O'Brien M.J."/>
            <person name="Copetti D."/>
            <person name="Mohd Noor M.I."/>
            <person name="Ong R.C."/>
            <person name="Putra M."/>
            <person name="Sireger I.Z."/>
            <person name="Indrioko S."/>
            <person name="Kosugi Y."/>
            <person name="Izuno A."/>
            <person name="Isagi Y."/>
            <person name="Lee S.L."/>
            <person name="Shimizu K.K."/>
        </authorList>
    </citation>
    <scope>NUCLEOTIDE SEQUENCE [LARGE SCALE GENOMIC DNA]</scope>
    <source>
        <strain evidence="2">214</strain>
    </source>
</reference>
<accession>A0AAV5I5Q2</accession>
<name>A0AAV5I5Q2_9ROSI</name>
<proteinExistence type="predicted"/>
<evidence type="ECO:0000313" key="2">
    <source>
        <dbReference type="EMBL" id="GKU92620.1"/>
    </source>
</evidence>
<comment type="caution">
    <text evidence="2">The sequence shown here is derived from an EMBL/GenBank/DDBJ whole genome shotgun (WGS) entry which is preliminary data.</text>
</comment>
<keyword evidence="1" id="KW-1133">Transmembrane helix</keyword>
<keyword evidence="1" id="KW-0812">Transmembrane</keyword>
<sequence>MGTSCNVIDLLQLHLHTSILGFCVLDASCLWIASCISLITMQSTT</sequence>
<evidence type="ECO:0000256" key="1">
    <source>
        <dbReference type="SAM" id="Phobius"/>
    </source>
</evidence>
<dbReference type="AlphaFoldDB" id="A0AAV5I5Q2"/>